<dbReference type="RefSeq" id="WP_308711229.1">
    <property type="nucleotide sequence ID" value="NZ_JAVHUY010000004.1"/>
</dbReference>
<sequence>MRLRPPLRATLRRWLCRGVKVAAAGALALTAAVAGSVIWVRTAAGGHIFTAEEVPPAPVALVLGAQVYPDGTPSPFLAARLDVARRLLETGKVRAILVSGDHMHVVDVASGRDPVHLGRRETGVDDALRTP</sequence>
<reference evidence="2 3" key="1">
    <citation type="submission" date="2023-08" db="EMBL/GenBank/DDBJ databases">
        <title>Phytohabitans sansha sp. nov., isolated from marine sediment.</title>
        <authorList>
            <person name="Zhao Y."/>
            <person name="Yi K."/>
        </authorList>
    </citation>
    <scope>NUCLEOTIDE SEQUENCE [LARGE SCALE GENOMIC DNA]</scope>
    <source>
        <strain evidence="2 3">ZYX-F-186</strain>
    </source>
</reference>
<keyword evidence="1" id="KW-0812">Transmembrane</keyword>
<evidence type="ECO:0000256" key="1">
    <source>
        <dbReference type="SAM" id="Phobius"/>
    </source>
</evidence>
<protein>
    <recommendedName>
        <fullName evidence="4">DUF218 domain-containing protein</fullName>
    </recommendedName>
</protein>
<evidence type="ECO:0008006" key="4">
    <source>
        <dbReference type="Google" id="ProtNLM"/>
    </source>
</evidence>
<feature type="transmembrane region" description="Helical" evidence="1">
    <location>
        <begin position="21"/>
        <end position="40"/>
    </location>
</feature>
<comment type="caution">
    <text evidence="2">The sequence shown here is derived from an EMBL/GenBank/DDBJ whole genome shotgun (WGS) entry which is preliminary data.</text>
</comment>
<accession>A0ABU0ZAE7</accession>
<dbReference type="Proteomes" id="UP001230908">
    <property type="component" value="Unassembled WGS sequence"/>
</dbReference>
<evidence type="ECO:0000313" key="2">
    <source>
        <dbReference type="EMBL" id="MDQ7903953.1"/>
    </source>
</evidence>
<keyword evidence="3" id="KW-1185">Reference proteome</keyword>
<keyword evidence="1" id="KW-1133">Transmembrane helix</keyword>
<name>A0ABU0ZAE7_9ACTN</name>
<dbReference type="EMBL" id="JAVHUY010000004">
    <property type="protein sequence ID" value="MDQ7903953.1"/>
    <property type="molecule type" value="Genomic_DNA"/>
</dbReference>
<gene>
    <name evidence="2" type="ORF">RB614_05380</name>
</gene>
<keyword evidence="1" id="KW-0472">Membrane</keyword>
<evidence type="ECO:0000313" key="3">
    <source>
        <dbReference type="Proteomes" id="UP001230908"/>
    </source>
</evidence>
<proteinExistence type="predicted"/>
<organism evidence="2 3">
    <name type="scientific">Phytohabitans maris</name>
    <dbReference type="NCBI Taxonomy" id="3071409"/>
    <lineage>
        <taxon>Bacteria</taxon>
        <taxon>Bacillati</taxon>
        <taxon>Actinomycetota</taxon>
        <taxon>Actinomycetes</taxon>
        <taxon>Micromonosporales</taxon>
        <taxon>Micromonosporaceae</taxon>
    </lineage>
</organism>